<dbReference type="InterPro" id="IPR029052">
    <property type="entry name" value="Metallo-depent_PP-like"/>
</dbReference>
<name>A0A0A1YNT5_9PSED</name>
<proteinExistence type="predicted"/>
<gene>
    <name evidence="1" type="ORF">TMS3_0102065</name>
</gene>
<organism evidence="1 2">
    <name type="scientific">Pseudomonas taeanensis MS-3</name>
    <dbReference type="NCBI Taxonomy" id="1395571"/>
    <lineage>
        <taxon>Bacteria</taxon>
        <taxon>Pseudomonadati</taxon>
        <taxon>Pseudomonadota</taxon>
        <taxon>Gammaproteobacteria</taxon>
        <taxon>Pseudomonadales</taxon>
        <taxon>Pseudomonadaceae</taxon>
        <taxon>Pseudomonas</taxon>
    </lineage>
</organism>
<dbReference type="SUPFAM" id="SSF56300">
    <property type="entry name" value="Metallo-dependent phosphatases"/>
    <property type="match status" value="1"/>
</dbReference>
<dbReference type="STRING" id="1395571.TMS3_0102065"/>
<keyword evidence="2" id="KW-1185">Reference proteome</keyword>
<reference evidence="1 2" key="1">
    <citation type="journal article" date="2014" name="Genome Announc.">
        <title>Draft Genome Sequence of Petroleum Oil-Degrading Marine Bacterium Pseudomonas taeanensis Strain MS-3, Isolated from a Crude Oil-Contaminated Seashore.</title>
        <authorList>
            <person name="Lee S.Y."/>
            <person name="Kim S.H."/>
            <person name="Lee D.G."/>
            <person name="Shin S."/>
            <person name="Yun S.H."/>
            <person name="Choi C.W."/>
            <person name="Chung Y.H."/>
            <person name="Choi J.S."/>
            <person name="Kahng H.Y."/>
            <person name="Kim S.I."/>
        </authorList>
    </citation>
    <scope>NUCLEOTIDE SEQUENCE [LARGE SCALE GENOMIC DNA]</scope>
    <source>
        <strain evidence="1 2">MS-3</strain>
    </source>
</reference>
<dbReference type="eggNOG" id="COG0639">
    <property type="taxonomic scope" value="Bacteria"/>
</dbReference>
<evidence type="ECO:0000313" key="2">
    <source>
        <dbReference type="Proteomes" id="UP000030063"/>
    </source>
</evidence>
<protein>
    <recommendedName>
        <fullName evidence="3">Calcineurin-like phosphoesterase domain-containing protein</fullName>
    </recommendedName>
</protein>
<evidence type="ECO:0008006" key="3">
    <source>
        <dbReference type="Google" id="ProtNLM"/>
    </source>
</evidence>
<sequence length="323" mass="34721">MNLRPGRDCPLDYRLAADAFAGPALFDCDSLYVVGGLYGNRQALVALEGLLAGEPGARAVFNGDAHWFDRDPALFSLIERQLQEHLALRGNVETELGREENTGAGCGCAYPETVSEQTVDWSNAIHRTLSETLQAIPGLAGELAQRPACAVVEVAGQRVAISHGDERSLAGWQCAREALQDSGRRAQLNAWLTEQQVAVLATSHTCVPAALQLPGGVLINNGAAGMPVFAGARHGLVSRIARTPHPLALYRAQHAGLYIEAVPLAYDHVAFLSEFDRQWPAHSPAARAYRLRLLEGPADLLDSALLGGFQRCQPTPVQDVCYS</sequence>
<dbReference type="Proteomes" id="UP000030063">
    <property type="component" value="Unassembled WGS sequence"/>
</dbReference>
<dbReference type="Gene3D" id="3.60.21.10">
    <property type="match status" value="1"/>
</dbReference>
<dbReference type="EMBL" id="AWSQ01000001">
    <property type="protein sequence ID" value="KFX70751.1"/>
    <property type="molecule type" value="Genomic_DNA"/>
</dbReference>
<evidence type="ECO:0000313" key="1">
    <source>
        <dbReference type="EMBL" id="KFX70751.1"/>
    </source>
</evidence>
<comment type="caution">
    <text evidence="1">The sequence shown here is derived from an EMBL/GenBank/DDBJ whole genome shotgun (WGS) entry which is preliminary data.</text>
</comment>
<dbReference type="AlphaFoldDB" id="A0A0A1YNT5"/>
<dbReference type="RefSeq" id="WP_025163572.1">
    <property type="nucleotide sequence ID" value="NZ_AWSQ01000001.1"/>
</dbReference>
<accession>A0A0A1YNT5</accession>